<dbReference type="AlphaFoldDB" id="D8IYP5"/>
<keyword evidence="1" id="KW-0472">Membrane</keyword>
<feature type="transmembrane region" description="Helical" evidence="1">
    <location>
        <begin position="40"/>
        <end position="58"/>
    </location>
</feature>
<evidence type="ECO:0000256" key="1">
    <source>
        <dbReference type="SAM" id="Phobius"/>
    </source>
</evidence>
<evidence type="ECO:0000313" key="3">
    <source>
        <dbReference type="EMBL" id="ADJ64230.1"/>
    </source>
</evidence>
<evidence type="ECO:0000313" key="4">
    <source>
        <dbReference type="Proteomes" id="UP000000329"/>
    </source>
</evidence>
<dbReference type="GO" id="GO:0000270">
    <property type="term" value="P:peptidoglycan metabolic process"/>
    <property type="evidence" value="ECO:0007669"/>
    <property type="project" value="TreeGrafter"/>
</dbReference>
<organism evidence="3 4">
    <name type="scientific">Herbaspirillum seropedicae (strain SmR1)</name>
    <dbReference type="NCBI Taxonomy" id="757424"/>
    <lineage>
        <taxon>Bacteria</taxon>
        <taxon>Pseudomonadati</taxon>
        <taxon>Pseudomonadota</taxon>
        <taxon>Betaproteobacteria</taxon>
        <taxon>Burkholderiales</taxon>
        <taxon>Oxalobacteraceae</taxon>
        <taxon>Herbaspirillum</taxon>
    </lineage>
</organism>
<sequence>MWMSMLARTLLLPPLNLLLLIAAGFLLWRRPAPIGHIGQVMVALGVALLTLICMPAVADLMVRPLEQGYPVLSAEAARQAQAIVVLAAGSLDQAPEYEGRDQPDYVALARLRYAARLQHQTGLPVLVSGGNAREETPEQNKALAMAEALREDFRTPVRWIEGGSENTEENALRSAALLRADGVQRVLLVTDAMHMPRAMLAFAQAGLVPTAAPTAFFSLPRWRWPALLPSAEGLRRSWYASYEWLGLGWYRLRAGQAMRSPTP</sequence>
<dbReference type="Proteomes" id="UP000000329">
    <property type="component" value="Chromosome"/>
</dbReference>
<dbReference type="KEGG" id="hse:Hsero_2734"/>
<dbReference type="GO" id="GO:0043164">
    <property type="term" value="P:Gram-negative-bacterium-type cell wall biogenesis"/>
    <property type="evidence" value="ECO:0007669"/>
    <property type="project" value="TreeGrafter"/>
</dbReference>
<feature type="domain" description="DUF218" evidence="2">
    <location>
        <begin position="81"/>
        <end position="246"/>
    </location>
</feature>
<dbReference type="PANTHER" id="PTHR30336">
    <property type="entry name" value="INNER MEMBRANE PROTEIN, PROBABLE PERMEASE"/>
    <property type="match status" value="1"/>
</dbReference>
<proteinExistence type="predicted"/>
<dbReference type="InterPro" id="IPR014729">
    <property type="entry name" value="Rossmann-like_a/b/a_fold"/>
</dbReference>
<dbReference type="InterPro" id="IPR003848">
    <property type="entry name" value="DUF218"/>
</dbReference>
<dbReference type="PANTHER" id="PTHR30336:SF4">
    <property type="entry name" value="ENVELOPE BIOGENESIS FACTOR ELYC"/>
    <property type="match status" value="1"/>
</dbReference>
<dbReference type="HOGENOM" id="CLU_053514_3_0_4"/>
<name>D8IYP5_HERSS</name>
<dbReference type="eggNOG" id="COG1434">
    <property type="taxonomic scope" value="Bacteria"/>
</dbReference>
<protein>
    <recommendedName>
        <fullName evidence="2">DUF218 domain-containing protein</fullName>
    </recommendedName>
</protein>
<feature type="transmembrane region" description="Helical" evidence="1">
    <location>
        <begin position="6"/>
        <end position="28"/>
    </location>
</feature>
<dbReference type="STRING" id="757424.Hsero_2734"/>
<dbReference type="Gene3D" id="3.40.50.620">
    <property type="entry name" value="HUPs"/>
    <property type="match status" value="1"/>
</dbReference>
<keyword evidence="1" id="KW-0812">Transmembrane</keyword>
<dbReference type="GO" id="GO:0005886">
    <property type="term" value="C:plasma membrane"/>
    <property type="evidence" value="ECO:0007669"/>
    <property type="project" value="TreeGrafter"/>
</dbReference>
<reference evidence="3 4" key="1">
    <citation type="submission" date="2010-04" db="EMBL/GenBank/DDBJ databases">
        <title>The genome of Herbaspirillum seropedicae SmR1, an endophytic, nitrogen-fixing, plant-growth promoting beta-Proteobacteria.</title>
        <authorList>
            <person name="Pedrosa F.O."/>
            <person name="Monteiro R.A."/>
            <person name="Wassem R."/>
            <person name="Cruz L.M."/>
            <person name="Ayub R.A."/>
            <person name="Colauto N.B."/>
            <person name="Fernandez M.A."/>
            <person name="Fungaro M.H.P."/>
            <person name="Grisard E.C."/>
            <person name="Hungria M."/>
            <person name="Madeira H.M.F."/>
            <person name="Nodari R.O."/>
            <person name="Osaku C.A."/>
            <person name="Petzl-Erler M.L."/>
            <person name="Terenzi H."/>
            <person name="Vieira L.G.E."/>
            <person name="Almeida M.I.M."/>
            <person name="Alves L.R."/>
            <person name="Arantes O.M.N."/>
            <person name="Balsanelli E."/>
            <person name="Barcellos F.G."/>
            <person name="Baura V.A."/>
            <person name="Binde D.R."/>
            <person name="Campo R.J."/>
            <person name="Chubatsu L.S."/>
            <person name="Chueire L.M.O."/>
            <person name="Ciferri R.R."/>
            <person name="Correa L.C."/>
            <person name="da Conceicao Silva J.L."/>
            <person name="Dabul A.N.G."/>
            <person name="Dambros B.P."/>
            <person name="Faoro H."/>
            <person name="Favetti A."/>
            <person name="Friedermann G."/>
            <person name="Furlaneto M.C."/>
            <person name="Gasques L.S."/>
            <person name="Gimenes C.C.T."/>
            <person name="Gioppo N.M.R."/>
            <person name="Glienke-Blanco C."/>
            <person name="Godoy L.P."/>
            <person name="Guerra M.P."/>
            <person name="Karp S."/>
            <person name="Kava-Cordeiro V."/>
            <person name="Margarido V.P."/>
            <person name="Mathioni S.M."/>
            <person name="Menck-Soares M.A."/>
            <person name="Murace N.K."/>
            <person name="Nicolas M.F."/>
            <person name="Oliveira C.E.C."/>
            <person name="Pagnan N.A.B."/>
            <person name="Pamphile J.A."/>
            <person name="Patussi E.V."/>
            <person name="Pereira L.F.P."/>
            <person name="Pereira-Ferrari L."/>
            <person name="Pinto F.G.S."/>
            <person name="Precoma C."/>
            <person name="Prioli A.J."/>
            <person name="Prioli S.M.A.P."/>
            <person name="Raittz R.T."/>
            <person name="Ramos H.J.O."/>
            <person name="Ribeiro E.M.S.F."/>
            <person name="Rigo L.U."/>
            <person name="Rocha C.L.M.S.C."/>
            <person name="Rocha S.N."/>
            <person name="Santos K."/>
            <person name="Satori D."/>
            <person name="Silva A.G."/>
            <person name="Simao R.C.G."/>
            <person name="Soares M.A.M."/>
            <person name="Souza E.M."/>
            <person name="Steffens M.B.R."/>
            <person name="Steindel M."/>
            <person name="Tadra-Sfeir M.Z."/>
            <person name="Takahashi E.K."/>
            <person name="Torres R.A."/>
            <person name="Valle J.S."/>
            <person name="Vernal J.I."/>
            <person name="Vilas-Boas L.A."/>
            <person name="Watanabe M.A.E."/>
            <person name="Weiss V.A."/>
            <person name="Yates M.A."/>
            <person name="Souza E.M."/>
        </authorList>
    </citation>
    <scope>NUCLEOTIDE SEQUENCE [LARGE SCALE GENOMIC DNA]</scope>
    <source>
        <strain evidence="3 4">SmR1</strain>
    </source>
</reference>
<keyword evidence="1" id="KW-1133">Transmembrane helix</keyword>
<dbReference type="CDD" id="cd06259">
    <property type="entry name" value="YdcF-like"/>
    <property type="match status" value="1"/>
</dbReference>
<dbReference type="Pfam" id="PF02698">
    <property type="entry name" value="DUF218"/>
    <property type="match status" value="1"/>
</dbReference>
<gene>
    <name evidence="3" type="ordered locus">Hsero_2734</name>
</gene>
<dbReference type="InterPro" id="IPR051599">
    <property type="entry name" value="Cell_Envelope_Assoc"/>
</dbReference>
<evidence type="ECO:0000259" key="2">
    <source>
        <dbReference type="Pfam" id="PF02698"/>
    </source>
</evidence>
<dbReference type="EMBL" id="CP002039">
    <property type="protein sequence ID" value="ADJ64230.1"/>
    <property type="molecule type" value="Genomic_DNA"/>
</dbReference>
<accession>D8IYP5</accession>
<keyword evidence="4" id="KW-1185">Reference proteome</keyword>